<dbReference type="GO" id="GO:0008270">
    <property type="term" value="F:zinc ion binding"/>
    <property type="evidence" value="ECO:0007669"/>
    <property type="project" value="InterPro"/>
</dbReference>
<dbReference type="GO" id="GO:0004177">
    <property type="term" value="F:aminopeptidase activity"/>
    <property type="evidence" value="ECO:0007669"/>
    <property type="project" value="UniProtKB-KW"/>
</dbReference>
<evidence type="ECO:0000256" key="2">
    <source>
        <dbReference type="ARBA" id="ARBA00008290"/>
    </source>
</evidence>
<dbReference type="Gene3D" id="2.30.250.10">
    <property type="entry name" value="Aminopeptidase i, Domain 2"/>
    <property type="match status" value="1"/>
</dbReference>
<dbReference type="GO" id="GO:0006508">
    <property type="term" value="P:proteolysis"/>
    <property type="evidence" value="ECO:0007669"/>
    <property type="project" value="UniProtKB-KW"/>
</dbReference>
<dbReference type="PRINTS" id="PR00932">
    <property type="entry name" value="AMINO1PTASE"/>
</dbReference>
<comment type="caution">
    <text evidence="11">The sequence shown here is derived from an EMBL/GenBank/DDBJ whole genome shotgun (WGS) entry which is preliminary data.</text>
</comment>
<evidence type="ECO:0000256" key="9">
    <source>
        <dbReference type="RuleBase" id="RU004386"/>
    </source>
</evidence>
<dbReference type="Gene3D" id="3.40.630.10">
    <property type="entry name" value="Zn peptidases"/>
    <property type="match status" value="1"/>
</dbReference>
<dbReference type="PANTHER" id="PTHR28570:SF3">
    <property type="entry name" value="ASPARTYL AMINOPEPTIDASE"/>
    <property type="match status" value="1"/>
</dbReference>
<dbReference type="AlphaFoldDB" id="C7GDS9"/>
<dbReference type="SUPFAM" id="SSF53187">
    <property type="entry name" value="Zn-dependent exopeptidases"/>
    <property type="match status" value="1"/>
</dbReference>
<dbReference type="EC" id="3.4.11.-" evidence="10"/>
<dbReference type="InterPro" id="IPR001948">
    <property type="entry name" value="Peptidase_M18"/>
</dbReference>
<keyword evidence="5 9" id="KW-0479">Metal-binding</keyword>
<dbReference type="EMBL" id="ABYJ02000158">
    <property type="protein sequence ID" value="EEV00023.1"/>
    <property type="molecule type" value="Genomic_DNA"/>
</dbReference>
<evidence type="ECO:0000256" key="7">
    <source>
        <dbReference type="ARBA" id="ARBA00022833"/>
    </source>
</evidence>
<dbReference type="HOGENOM" id="CLU_019532_2_0_9"/>
<name>C7GDS9_9FIRM</name>
<evidence type="ECO:0000256" key="8">
    <source>
        <dbReference type="ARBA" id="ARBA00023049"/>
    </source>
</evidence>
<keyword evidence="6 9" id="KW-0378">Hydrolase</keyword>
<dbReference type="Pfam" id="PF02127">
    <property type="entry name" value="Peptidase_M18"/>
    <property type="match status" value="1"/>
</dbReference>
<keyword evidence="3 9" id="KW-0031">Aminopeptidase</keyword>
<proteinExistence type="inferred from homology"/>
<organism evidence="11 12">
    <name type="scientific">Roseburia intestinalis L1-82</name>
    <dbReference type="NCBI Taxonomy" id="536231"/>
    <lineage>
        <taxon>Bacteria</taxon>
        <taxon>Bacillati</taxon>
        <taxon>Bacillota</taxon>
        <taxon>Clostridia</taxon>
        <taxon>Lachnospirales</taxon>
        <taxon>Lachnospiraceae</taxon>
        <taxon>Roseburia</taxon>
    </lineage>
</organism>
<evidence type="ECO:0000313" key="12">
    <source>
        <dbReference type="Proteomes" id="UP000004828"/>
    </source>
</evidence>
<comment type="similarity">
    <text evidence="2 9">Belongs to the peptidase M18 family.</text>
</comment>
<keyword evidence="8 9" id="KW-0482">Metalloprotease</keyword>
<evidence type="ECO:0000256" key="4">
    <source>
        <dbReference type="ARBA" id="ARBA00022670"/>
    </source>
</evidence>
<reference evidence="11 12" key="1">
    <citation type="submission" date="2009-08" db="EMBL/GenBank/DDBJ databases">
        <authorList>
            <person name="Weinstock G."/>
            <person name="Sodergren E."/>
            <person name="Clifton S."/>
            <person name="Fulton L."/>
            <person name="Fulton B."/>
            <person name="Courtney L."/>
            <person name="Fronick C."/>
            <person name="Harrison M."/>
            <person name="Strong C."/>
            <person name="Farmer C."/>
            <person name="Delahaunty K."/>
            <person name="Markovic C."/>
            <person name="Hall O."/>
            <person name="Minx P."/>
            <person name="Tomlinson C."/>
            <person name="Mitreva M."/>
            <person name="Nelson J."/>
            <person name="Hou S."/>
            <person name="Wollam A."/>
            <person name="Pepin K.H."/>
            <person name="Johnson M."/>
            <person name="Bhonagiri V."/>
            <person name="Nash W.E."/>
            <person name="Warren W."/>
            <person name="Chinwalla A."/>
            <person name="Mardis E.R."/>
            <person name="Wilson R.K."/>
        </authorList>
    </citation>
    <scope>NUCLEOTIDE SEQUENCE [LARGE SCALE GENOMIC DNA]</scope>
    <source>
        <strain evidence="11 12">L1-82</strain>
    </source>
</reference>
<evidence type="ECO:0000313" key="11">
    <source>
        <dbReference type="EMBL" id="EEV00023.1"/>
    </source>
</evidence>
<sequence length="444" mass="49056">MNEQTVLFDLLKEGVSPAHVVKSCEKRLEDAGFEKIAYEKEWNLKAGGRYYVDHHDTTLFAFTIPEDEMKKEEKPAVRIAAAHTDFPCLRIKPSCDVVTNRYAQVNIEVYGGAILNTWLDRPLGVAGRVAVRGNDPFVPEMKYFASEKNLLTIPNLAIHMNREVNKGVELNKQIDMIPVAGLLAEEEKNADYFLSFLAKELSVAKEDILDFELSVYCKEQPEYVGVADDFISSPRLDNLTSCAALVSGILDAERKDGINLIALFDHEEIGSRSKQGAGSILLHDMLLRILAECGAKESAQELLYQSMLLSVDVAHGLHPNQAGKMDITNKPVLGSGFCIKEACSQSYATDCEAIAIIQQICDLKKIPYQKFVNRSDMAGGGTLGSIASALLPVKTVDIGIPLLAMHSARELMGAADQEALTELVTAYFFTLRRNFEKKKKAYTA</sequence>
<keyword evidence="7 9" id="KW-0862">Zinc</keyword>
<evidence type="ECO:0000256" key="6">
    <source>
        <dbReference type="ARBA" id="ARBA00022801"/>
    </source>
</evidence>
<evidence type="ECO:0000256" key="5">
    <source>
        <dbReference type="ARBA" id="ARBA00022723"/>
    </source>
</evidence>
<evidence type="ECO:0000256" key="10">
    <source>
        <dbReference type="RuleBase" id="RU004387"/>
    </source>
</evidence>
<dbReference type="PANTHER" id="PTHR28570">
    <property type="entry name" value="ASPARTYL AMINOPEPTIDASE"/>
    <property type="match status" value="1"/>
</dbReference>
<dbReference type="GO" id="GO:0005737">
    <property type="term" value="C:cytoplasm"/>
    <property type="evidence" value="ECO:0007669"/>
    <property type="project" value="UniProtKB-ARBA"/>
</dbReference>
<keyword evidence="4 9" id="KW-0645">Protease</keyword>
<accession>C7GDS9</accession>
<protein>
    <recommendedName>
        <fullName evidence="10">M18 family aminopeptidase</fullName>
        <ecNumber evidence="10">3.4.11.-</ecNumber>
    </recommendedName>
</protein>
<evidence type="ECO:0000256" key="3">
    <source>
        <dbReference type="ARBA" id="ARBA00022438"/>
    </source>
</evidence>
<gene>
    <name evidence="11" type="ORF">ROSINTL182_08081</name>
</gene>
<dbReference type="GO" id="GO:0008237">
    <property type="term" value="F:metallopeptidase activity"/>
    <property type="evidence" value="ECO:0007669"/>
    <property type="project" value="UniProtKB-KW"/>
</dbReference>
<comment type="cofactor">
    <cofactor evidence="1 10">
        <name>Zn(2+)</name>
        <dbReference type="ChEBI" id="CHEBI:29105"/>
    </cofactor>
</comment>
<dbReference type="SUPFAM" id="SSF101821">
    <property type="entry name" value="Aminopeptidase/glucanase lid domain"/>
    <property type="match status" value="1"/>
</dbReference>
<dbReference type="CDD" id="cd05658">
    <property type="entry name" value="M18_DAP"/>
    <property type="match status" value="1"/>
</dbReference>
<dbReference type="Proteomes" id="UP000004828">
    <property type="component" value="Unassembled WGS sequence"/>
</dbReference>
<dbReference type="InterPro" id="IPR023358">
    <property type="entry name" value="Peptidase_M18_dom2"/>
</dbReference>
<evidence type="ECO:0000256" key="1">
    <source>
        <dbReference type="ARBA" id="ARBA00001947"/>
    </source>
</evidence>
<dbReference type="NCBIfam" id="NF002759">
    <property type="entry name" value="PRK02813.1"/>
    <property type="match status" value="1"/>
</dbReference>
<dbReference type="RefSeq" id="WP_006858139.1">
    <property type="nucleotide sequence ID" value="NZ_GG692731.1"/>
</dbReference>